<keyword evidence="1" id="KW-0472">Membrane</keyword>
<evidence type="ECO:0000256" key="1">
    <source>
        <dbReference type="SAM" id="Phobius"/>
    </source>
</evidence>
<dbReference type="OrthoDB" id="9807923at2"/>
<dbReference type="InterPro" id="IPR023393">
    <property type="entry name" value="START-like_dom_sf"/>
</dbReference>
<dbReference type="Proteomes" id="UP000216605">
    <property type="component" value="Unassembled WGS sequence"/>
</dbReference>
<dbReference type="EMBL" id="NOXV01000115">
    <property type="protein sequence ID" value="OYQ46481.1"/>
    <property type="molecule type" value="Genomic_DNA"/>
</dbReference>
<dbReference type="RefSeq" id="WP_094411872.1">
    <property type="nucleotide sequence ID" value="NZ_NOXV01000115.1"/>
</dbReference>
<evidence type="ECO:0000313" key="2">
    <source>
        <dbReference type="EMBL" id="OYQ46481.1"/>
    </source>
</evidence>
<reference evidence="2 3" key="1">
    <citation type="submission" date="2017-07" db="EMBL/GenBank/DDBJ databases">
        <title>Flavobacterium cyanobacteriorum sp. nov., isolated from cyanobacterial aggregates in a eutrophic lake.</title>
        <authorList>
            <person name="Cai H."/>
        </authorList>
    </citation>
    <scope>NUCLEOTIDE SEQUENCE [LARGE SCALE GENOMIC DNA]</scope>
    <source>
        <strain evidence="2 3">TH021</strain>
    </source>
</reference>
<organism evidence="2 3">
    <name type="scientific">Flavobacterium cyanobacteriorum</name>
    <dbReference type="NCBI Taxonomy" id="2022802"/>
    <lineage>
        <taxon>Bacteria</taxon>
        <taxon>Pseudomonadati</taxon>
        <taxon>Bacteroidota</taxon>
        <taxon>Flavobacteriia</taxon>
        <taxon>Flavobacteriales</taxon>
        <taxon>Flavobacteriaceae</taxon>
        <taxon>Flavobacterium</taxon>
    </lineage>
</organism>
<comment type="caution">
    <text evidence="2">The sequence shown here is derived from an EMBL/GenBank/DDBJ whole genome shotgun (WGS) entry which is preliminary data.</text>
</comment>
<accession>A0A255ZYL4</accession>
<keyword evidence="3" id="KW-1185">Reference proteome</keyword>
<proteinExistence type="predicted"/>
<sequence length="177" mass="20640">MVTTILLSVGIGFILALTLLIIFLPDEVQYIETIVVKAPVTRVYDAIRYQEQLMAWSAWPSETKSQCYVKNTDGTIGARTVYTKNRKEFGYQEITHLTENEKVTFYLKSYVAPFEKDVRLSFIIKELPGNQTEINLWFTELLRKPHFLIAYFGGILKWVHNMHLKDLANLKKYVEQQ</sequence>
<gene>
    <name evidence="2" type="ORF">CHU92_01440</name>
</gene>
<dbReference type="Gene3D" id="3.30.530.20">
    <property type="match status" value="1"/>
</dbReference>
<dbReference type="AlphaFoldDB" id="A0A255ZYL4"/>
<dbReference type="SUPFAM" id="SSF55961">
    <property type="entry name" value="Bet v1-like"/>
    <property type="match status" value="1"/>
</dbReference>
<name>A0A255ZYL4_9FLAO</name>
<evidence type="ECO:0000313" key="3">
    <source>
        <dbReference type="Proteomes" id="UP000216605"/>
    </source>
</evidence>
<evidence type="ECO:0008006" key="4">
    <source>
        <dbReference type="Google" id="ProtNLM"/>
    </source>
</evidence>
<protein>
    <recommendedName>
        <fullName evidence="4">Polyketide cyclase</fullName>
    </recommendedName>
</protein>
<keyword evidence="1" id="KW-0812">Transmembrane</keyword>
<keyword evidence="1" id="KW-1133">Transmembrane helix</keyword>
<feature type="transmembrane region" description="Helical" evidence="1">
    <location>
        <begin position="6"/>
        <end position="24"/>
    </location>
</feature>